<keyword evidence="1" id="KW-0812">Transmembrane</keyword>
<sequence length="38" mass="4524">MHYLLGAFLKAGIYCLFYLPSHSLSFTFLLDIYIYIYI</sequence>
<name>A9PGA6_POPTR</name>
<accession>A9PGA6</accession>
<dbReference type="EMBL" id="EF147396">
    <property type="protein sequence ID" value="ABK95409.1"/>
    <property type="molecule type" value="mRNA"/>
</dbReference>
<reference evidence="2" key="1">
    <citation type="journal article" date="2008" name="BMC Genomics">
        <title>Analysis of 4,664 high-quality sequence-finished poplar full-length cDNA clones and their utility for the discovery of genes responding to insect feeding.</title>
        <authorList>
            <person name="Ralph S.G."/>
            <person name="Chun H.J."/>
            <person name="Cooper D."/>
            <person name="Kirkpatrick R."/>
            <person name="Kolosova N."/>
            <person name="Gunter L."/>
            <person name="Tuskan G.A."/>
            <person name="Douglas C.J."/>
            <person name="Holt R.A."/>
            <person name="Jones S.J."/>
            <person name="Marra M.A."/>
            <person name="Bohlmann J."/>
        </authorList>
    </citation>
    <scope>NUCLEOTIDE SEQUENCE</scope>
    <source>
        <tissue evidence="2">Young and mature leaves</tissue>
    </source>
</reference>
<keyword evidence="1" id="KW-0472">Membrane</keyword>
<proteinExistence type="evidence at transcript level"/>
<keyword evidence="1" id="KW-1133">Transmembrane helix</keyword>
<dbReference type="AlphaFoldDB" id="A9PGA6"/>
<evidence type="ECO:0000313" key="2">
    <source>
        <dbReference type="EMBL" id="ABK95409.1"/>
    </source>
</evidence>
<feature type="transmembrane region" description="Helical" evidence="1">
    <location>
        <begin position="12"/>
        <end position="36"/>
    </location>
</feature>
<evidence type="ECO:0000256" key="1">
    <source>
        <dbReference type="SAM" id="Phobius"/>
    </source>
</evidence>
<protein>
    <submittedName>
        <fullName evidence="2">Uncharacterized protein</fullName>
    </submittedName>
</protein>
<organism evidence="2">
    <name type="scientific">Populus trichocarpa</name>
    <name type="common">Western balsam poplar</name>
    <name type="synonym">Populus balsamifera subsp. trichocarpa</name>
    <dbReference type="NCBI Taxonomy" id="3694"/>
    <lineage>
        <taxon>Eukaryota</taxon>
        <taxon>Viridiplantae</taxon>
        <taxon>Streptophyta</taxon>
        <taxon>Embryophyta</taxon>
        <taxon>Tracheophyta</taxon>
        <taxon>Spermatophyta</taxon>
        <taxon>Magnoliopsida</taxon>
        <taxon>eudicotyledons</taxon>
        <taxon>Gunneridae</taxon>
        <taxon>Pentapetalae</taxon>
        <taxon>rosids</taxon>
        <taxon>fabids</taxon>
        <taxon>Malpighiales</taxon>
        <taxon>Salicaceae</taxon>
        <taxon>Saliceae</taxon>
        <taxon>Populus</taxon>
    </lineage>
</organism>